<evidence type="ECO:0000313" key="4">
    <source>
        <dbReference type="Proteomes" id="UP000543642"/>
    </source>
</evidence>
<keyword evidence="4" id="KW-1185">Reference proteome</keyword>
<dbReference type="GO" id="GO:0017148">
    <property type="term" value="P:negative regulation of translation"/>
    <property type="evidence" value="ECO:0007669"/>
    <property type="project" value="UniProtKB-UniRule"/>
</dbReference>
<dbReference type="SUPFAM" id="SSF81301">
    <property type="entry name" value="Nucleotidyltransferase"/>
    <property type="match status" value="1"/>
</dbReference>
<protein>
    <recommendedName>
        <fullName evidence="2">Ribosomal silencing factor RsfS</fullName>
    </recommendedName>
</protein>
<dbReference type="InterPro" id="IPR043519">
    <property type="entry name" value="NT_sf"/>
</dbReference>
<dbReference type="Proteomes" id="UP000543642">
    <property type="component" value="Unassembled WGS sequence"/>
</dbReference>
<organism evidence="3 4">
    <name type="scientific">Catenibacillus scindens</name>
    <dbReference type="NCBI Taxonomy" id="673271"/>
    <lineage>
        <taxon>Bacteria</taxon>
        <taxon>Bacillati</taxon>
        <taxon>Bacillota</taxon>
        <taxon>Clostridia</taxon>
        <taxon>Lachnospirales</taxon>
        <taxon>Lachnospiraceae</taxon>
        <taxon>Catenibacillus</taxon>
    </lineage>
</organism>
<evidence type="ECO:0000256" key="2">
    <source>
        <dbReference type="HAMAP-Rule" id="MF_01477"/>
    </source>
</evidence>
<evidence type="ECO:0000256" key="1">
    <source>
        <dbReference type="ARBA" id="ARBA00010574"/>
    </source>
</evidence>
<dbReference type="PANTHER" id="PTHR21043">
    <property type="entry name" value="IOJAP SUPERFAMILY ORTHOLOG"/>
    <property type="match status" value="1"/>
</dbReference>
<keyword evidence="2" id="KW-0963">Cytoplasm</keyword>
<dbReference type="Gene3D" id="3.30.460.10">
    <property type="entry name" value="Beta Polymerase, domain 2"/>
    <property type="match status" value="1"/>
</dbReference>
<dbReference type="InterPro" id="IPR004394">
    <property type="entry name" value="Iojap/RsfS/C7orf30"/>
</dbReference>
<comment type="subcellular location">
    <subcellularLocation>
        <location evidence="2">Cytoplasm</location>
    </subcellularLocation>
</comment>
<dbReference type="Pfam" id="PF02410">
    <property type="entry name" value="RsfS"/>
    <property type="match status" value="1"/>
</dbReference>
<comment type="subunit">
    <text evidence="2">Interacts with ribosomal protein uL14 (rplN).</text>
</comment>
<reference evidence="3 4" key="1">
    <citation type="submission" date="2020-08" db="EMBL/GenBank/DDBJ databases">
        <title>Genomic Encyclopedia of Type Strains, Phase IV (KMG-IV): sequencing the most valuable type-strain genomes for metagenomic binning, comparative biology and taxonomic classification.</title>
        <authorList>
            <person name="Goeker M."/>
        </authorList>
    </citation>
    <scope>NUCLEOTIDE SEQUENCE [LARGE SCALE GENOMIC DNA]</scope>
    <source>
        <strain evidence="3 4">DSM 106146</strain>
    </source>
</reference>
<proteinExistence type="inferred from homology"/>
<dbReference type="GO" id="GO:0005737">
    <property type="term" value="C:cytoplasm"/>
    <property type="evidence" value="ECO:0007669"/>
    <property type="project" value="UniProtKB-SubCell"/>
</dbReference>
<name>A0A7W8H8E9_9FIRM</name>
<gene>
    <name evidence="2" type="primary">rsfS</name>
    <name evidence="3" type="ORF">HNP82_000874</name>
</gene>
<dbReference type="AlphaFoldDB" id="A0A7W8H8E9"/>
<dbReference type="GO" id="GO:0042256">
    <property type="term" value="P:cytosolic ribosome assembly"/>
    <property type="evidence" value="ECO:0007669"/>
    <property type="project" value="UniProtKB-UniRule"/>
</dbReference>
<dbReference type="HAMAP" id="MF_01477">
    <property type="entry name" value="Iojap_RsfS"/>
    <property type="match status" value="1"/>
</dbReference>
<keyword evidence="2" id="KW-0678">Repressor</keyword>
<comment type="caution">
    <text evidence="3">The sequence shown here is derived from an EMBL/GenBank/DDBJ whole genome shotgun (WGS) entry which is preliminary data.</text>
</comment>
<comment type="similarity">
    <text evidence="1 2">Belongs to the Iojap/RsfS family.</text>
</comment>
<evidence type="ECO:0000313" key="3">
    <source>
        <dbReference type="EMBL" id="MBB5263776.1"/>
    </source>
</evidence>
<dbReference type="NCBIfam" id="TIGR00090">
    <property type="entry name" value="rsfS_iojap_ybeB"/>
    <property type="match status" value="1"/>
</dbReference>
<accession>A0A7W8H8E9</accession>
<dbReference type="EMBL" id="JACHFW010000002">
    <property type="protein sequence ID" value="MBB5263776.1"/>
    <property type="molecule type" value="Genomic_DNA"/>
</dbReference>
<dbReference type="GO" id="GO:0090071">
    <property type="term" value="P:negative regulation of ribosome biogenesis"/>
    <property type="evidence" value="ECO:0007669"/>
    <property type="project" value="UniProtKB-UniRule"/>
</dbReference>
<comment type="function">
    <text evidence="2">Functions as a ribosomal silencing factor. Interacts with ribosomal protein uL14 (rplN), blocking formation of intersubunit bridge B8. Prevents association of the 30S and 50S ribosomal subunits and the formation of functional ribosomes, thus repressing translation.</text>
</comment>
<sequence>MSDSKKMAALAVEALADKKAVDTKVINIQDISVIADYFIIASGNNKNQVQAMADNVSEVLGKAGYTPRQVEGYATANWILMDYTDIIVHVFSEEDRLFYDLERIWRDGKVTELEELA</sequence>
<keyword evidence="2" id="KW-0810">Translation regulation</keyword>
<dbReference type="PANTHER" id="PTHR21043:SF0">
    <property type="entry name" value="MITOCHONDRIAL ASSEMBLY OF RIBOSOMAL LARGE SUBUNIT PROTEIN 1"/>
    <property type="match status" value="1"/>
</dbReference>
<dbReference type="RefSeq" id="WP_183771869.1">
    <property type="nucleotide sequence ID" value="NZ_CAWVEG010000064.1"/>
</dbReference>
<dbReference type="GO" id="GO:0043023">
    <property type="term" value="F:ribosomal large subunit binding"/>
    <property type="evidence" value="ECO:0007669"/>
    <property type="project" value="TreeGrafter"/>
</dbReference>